<evidence type="ECO:0000313" key="2">
    <source>
        <dbReference type="Proteomes" id="UP000565745"/>
    </source>
</evidence>
<gene>
    <name evidence="1" type="ORF">GGR93_004028</name>
</gene>
<protein>
    <submittedName>
        <fullName evidence="1">Uncharacterized protein</fullName>
    </submittedName>
</protein>
<evidence type="ECO:0000313" key="1">
    <source>
        <dbReference type="EMBL" id="MBB4176220.1"/>
    </source>
</evidence>
<dbReference type="RefSeq" id="WP_025053884.1">
    <property type="nucleotide sequence ID" value="NZ_JACIFU010000010.1"/>
</dbReference>
<reference evidence="1 2" key="1">
    <citation type="submission" date="2020-08" db="EMBL/GenBank/DDBJ databases">
        <title>Genomic Encyclopedia of Type Strains, Phase IV (KMG-IV): sequencing the most valuable type-strain genomes for metagenomic binning, comparative biology and taxonomic classification.</title>
        <authorList>
            <person name="Goeker M."/>
        </authorList>
    </citation>
    <scope>NUCLEOTIDE SEQUENCE [LARGE SCALE GENOMIC DNA]</scope>
    <source>
        <strain evidence="1 2">DSM 101015</strain>
    </source>
</reference>
<dbReference type="OrthoDB" id="7182023at2"/>
<name>A0A7W6MBW6_9RHOB</name>
<dbReference type="EMBL" id="JACIFU010000010">
    <property type="protein sequence ID" value="MBB4176220.1"/>
    <property type="molecule type" value="Genomic_DNA"/>
</dbReference>
<dbReference type="Proteomes" id="UP000565745">
    <property type="component" value="Unassembled WGS sequence"/>
</dbReference>
<accession>A0A7W6MBW6</accession>
<organism evidence="1 2">
    <name type="scientific">Sulfitobacter noctilucicola</name>
    <dbReference type="NCBI Taxonomy" id="1342301"/>
    <lineage>
        <taxon>Bacteria</taxon>
        <taxon>Pseudomonadati</taxon>
        <taxon>Pseudomonadota</taxon>
        <taxon>Alphaproteobacteria</taxon>
        <taxon>Rhodobacterales</taxon>
        <taxon>Roseobacteraceae</taxon>
        <taxon>Sulfitobacter</taxon>
    </lineage>
</organism>
<dbReference type="AlphaFoldDB" id="A0A7W6MBW6"/>
<keyword evidence="2" id="KW-1185">Reference proteome</keyword>
<comment type="caution">
    <text evidence="1">The sequence shown here is derived from an EMBL/GenBank/DDBJ whole genome shotgun (WGS) entry which is preliminary data.</text>
</comment>
<sequence>MAKILTFQSKGESSLDPDFLNDTNQTLSFNTPVDGPVSLGDVSQAMMQSLFPDPRKDWSNQELADLFRVHSLLSKANVQVETDRGVTDEGDPWFVFCHATGEVFIHMCRIDGMYLLDSPNVTRPLQGADFNALIADFTNQTLPALGAADEDTERRVIRLERGGKISLHPSAMLAALIWTLFLASEDLVLLAPDEDTADADGNTLAGLDALFTVEGGQEAAEHADVFVPAQQALVDLPKDTATEATHVAHEAQGQMREAAHQQQGIGVHQNAFATGLSSIAIAMGFMSEAALLGDQRKVFEGLKELGFTQYGQDTEVAQTLDIANGEENSTLLASLADFLGIELALGAEPDQAVEATSEVSLLQQELTHLTDNVQTTHAELPVVKTTSVSEIHDGNADIDMPVEVAETATDLSGTPTPVRNSDTQQTEASAEIKVLSFAEAVQLWQESQLDGLQTGQTTVQAGFDIFAADLYAMFETPEDVAVEPLSLGGKSHASFEELSQRLIDFFETKGSEIGFIHQGNGFVAIDREAIKLGGVDYVEWETNDGKRIGLIGLETDFQQFDMIA</sequence>
<proteinExistence type="predicted"/>